<keyword evidence="2" id="KW-1185">Reference proteome</keyword>
<evidence type="ECO:0000313" key="2">
    <source>
        <dbReference type="Proteomes" id="UP000076722"/>
    </source>
</evidence>
<sequence length="161" mass="17774">MTGRVLPLSVPESSLRGWNACTTTARKSHIQNTSLCGCWVDLGNRWTYAGLDAKTTAHIGLIIECEGEEKMPFSSNIQQTNHLDADPVTFREWEGCCAGRVTVGTQRIEVPDRRDSNMGSRYPSSGVGYPVLVRIYYAQIGLRGFSARYLEGRSGLNNGSR</sequence>
<evidence type="ECO:0000313" key="1">
    <source>
        <dbReference type="EMBL" id="KZS95567.1"/>
    </source>
</evidence>
<organism evidence="1 2">
    <name type="scientific">Sistotremastrum niveocremeum HHB9708</name>
    <dbReference type="NCBI Taxonomy" id="1314777"/>
    <lineage>
        <taxon>Eukaryota</taxon>
        <taxon>Fungi</taxon>
        <taxon>Dikarya</taxon>
        <taxon>Basidiomycota</taxon>
        <taxon>Agaricomycotina</taxon>
        <taxon>Agaricomycetes</taxon>
        <taxon>Sistotremastrales</taxon>
        <taxon>Sistotremastraceae</taxon>
        <taxon>Sertulicium</taxon>
        <taxon>Sertulicium niveocremeum</taxon>
    </lineage>
</organism>
<dbReference type="EMBL" id="KV419401">
    <property type="protein sequence ID" value="KZS95567.1"/>
    <property type="molecule type" value="Genomic_DNA"/>
</dbReference>
<protein>
    <submittedName>
        <fullName evidence="1">Uncharacterized protein</fullName>
    </submittedName>
</protein>
<gene>
    <name evidence="1" type="ORF">SISNIDRAFT_351893</name>
</gene>
<reference evidence="1 2" key="1">
    <citation type="journal article" date="2016" name="Mol. Biol. Evol.">
        <title>Comparative Genomics of Early-Diverging Mushroom-Forming Fungi Provides Insights into the Origins of Lignocellulose Decay Capabilities.</title>
        <authorList>
            <person name="Nagy L.G."/>
            <person name="Riley R."/>
            <person name="Tritt A."/>
            <person name="Adam C."/>
            <person name="Daum C."/>
            <person name="Floudas D."/>
            <person name="Sun H."/>
            <person name="Yadav J.S."/>
            <person name="Pangilinan J."/>
            <person name="Larsson K.H."/>
            <person name="Matsuura K."/>
            <person name="Barry K."/>
            <person name="Labutti K."/>
            <person name="Kuo R."/>
            <person name="Ohm R.A."/>
            <person name="Bhattacharya S.S."/>
            <person name="Shirouzu T."/>
            <person name="Yoshinaga Y."/>
            <person name="Martin F.M."/>
            <person name="Grigoriev I.V."/>
            <person name="Hibbett D.S."/>
        </authorList>
    </citation>
    <scope>NUCLEOTIDE SEQUENCE [LARGE SCALE GENOMIC DNA]</scope>
    <source>
        <strain evidence="1 2">HHB9708</strain>
    </source>
</reference>
<dbReference type="AlphaFoldDB" id="A0A164X2A5"/>
<name>A0A164X2A5_9AGAM</name>
<accession>A0A164X2A5</accession>
<proteinExistence type="predicted"/>
<dbReference type="Proteomes" id="UP000076722">
    <property type="component" value="Unassembled WGS sequence"/>
</dbReference>